<evidence type="ECO:0000256" key="1">
    <source>
        <dbReference type="SAM" id="MobiDB-lite"/>
    </source>
</evidence>
<feature type="region of interest" description="Disordered" evidence="1">
    <location>
        <begin position="36"/>
        <end position="60"/>
    </location>
</feature>
<accession>A0A8S3TW89</accession>
<dbReference type="AlphaFoldDB" id="A0A8S3TW89"/>
<name>A0A8S3TW89_MYTED</name>
<feature type="compositionally biased region" description="Basic and acidic residues" evidence="1">
    <location>
        <begin position="36"/>
        <end position="45"/>
    </location>
</feature>
<organism evidence="2 3">
    <name type="scientific">Mytilus edulis</name>
    <name type="common">Blue mussel</name>
    <dbReference type="NCBI Taxonomy" id="6550"/>
    <lineage>
        <taxon>Eukaryota</taxon>
        <taxon>Metazoa</taxon>
        <taxon>Spiralia</taxon>
        <taxon>Lophotrochozoa</taxon>
        <taxon>Mollusca</taxon>
        <taxon>Bivalvia</taxon>
        <taxon>Autobranchia</taxon>
        <taxon>Pteriomorphia</taxon>
        <taxon>Mytilida</taxon>
        <taxon>Mytiloidea</taxon>
        <taxon>Mytilidae</taxon>
        <taxon>Mytilinae</taxon>
        <taxon>Mytilus</taxon>
    </lineage>
</organism>
<sequence length="175" mass="20539">MFDYDMLVAHALAIKFDLLNVSRKAALDIYKADKEQSRKKSKNDLGKSIQHNNEKLKPFRKHKNTEFVTMLTALGQRKRIDFRCHHPTQYQQEHINKTLSSVDELRSKTPCSNKEKRASSLAKNCGETCDKKRYKTPIAQIRESRHQHSFYIEDVVSREKNLRFCKKPETICIID</sequence>
<proteinExistence type="predicted"/>
<dbReference type="EMBL" id="CAJPWZ010002408">
    <property type="protein sequence ID" value="CAG2237912.1"/>
    <property type="molecule type" value="Genomic_DNA"/>
</dbReference>
<protein>
    <submittedName>
        <fullName evidence="2">Uncharacterized protein</fullName>
    </submittedName>
</protein>
<evidence type="ECO:0000313" key="3">
    <source>
        <dbReference type="Proteomes" id="UP000683360"/>
    </source>
</evidence>
<keyword evidence="3" id="KW-1185">Reference proteome</keyword>
<reference evidence="2" key="1">
    <citation type="submission" date="2021-03" db="EMBL/GenBank/DDBJ databases">
        <authorList>
            <person name="Bekaert M."/>
        </authorList>
    </citation>
    <scope>NUCLEOTIDE SEQUENCE</scope>
</reference>
<comment type="caution">
    <text evidence="2">The sequence shown here is derived from an EMBL/GenBank/DDBJ whole genome shotgun (WGS) entry which is preliminary data.</text>
</comment>
<gene>
    <name evidence="2" type="ORF">MEDL_50335</name>
</gene>
<dbReference type="Proteomes" id="UP000683360">
    <property type="component" value="Unassembled WGS sequence"/>
</dbReference>
<evidence type="ECO:0000313" key="2">
    <source>
        <dbReference type="EMBL" id="CAG2237912.1"/>
    </source>
</evidence>